<keyword evidence="3" id="KW-0479">Metal-binding</keyword>
<evidence type="ECO:0000256" key="3">
    <source>
        <dbReference type="ARBA" id="ARBA00022723"/>
    </source>
</evidence>
<evidence type="ECO:0000256" key="4">
    <source>
        <dbReference type="ARBA" id="ARBA00023002"/>
    </source>
</evidence>
<dbReference type="Pfam" id="PF00174">
    <property type="entry name" value="Oxidored_molyb"/>
    <property type="match status" value="1"/>
</dbReference>
<dbReference type="GO" id="GO:0030151">
    <property type="term" value="F:molybdenum ion binding"/>
    <property type="evidence" value="ECO:0007669"/>
    <property type="project" value="InterPro"/>
</dbReference>
<dbReference type="InterPro" id="IPR008335">
    <property type="entry name" value="Mopterin_OxRdtase_euk"/>
</dbReference>
<feature type="chain" id="PRO_5011558024" evidence="5">
    <location>
        <begin position="31"/>
        <end position="407"/>
    </location>
</feature>
<organism evidence="8 9">
    <name type="scientific">Methylobacterium phyllostachyos</name>
    <dbReference type="NCBI Taxonomy" id="582672"/>
    <lineage>
        <taxon>Bacteria</taxon>
        <taxon>Pseudomonadati</taxon>
        <taxon>Pseudomonadota</taxon>
        <taxon>Alphaproteobacteria</taxon>
        <taxon>Hyphomicrobiales</taxon>
        <taxon>Methylobacteriaceae</taxon>
        <taxon>Methylobacterium</taxon>
    </lineage>
</organism>
<dbReference type="Pfam" id="PF03404">
    <property type="entry name" value="Mo-co_dimer"/>
    <property type="match status" value="1"/>
</dbReference>
<evidence type="ECO:0000256" key="5">
    <source>
        <dbReference type="SAM" id="SignalP"/>
    </source>
</evidence>
<keyword evidence="9" id="KW-1185">Reference proteome</keyword>
<gene>
    <name evidence="8" type="ORF">SAMN05216360_10355</name>
</gene>
<dbReference type="Gene3D" id="2.60.40.650">
    <property type="match status" value="1"/>
</dbReference>
<keyword evidence="2" id="KW-0500">Molybdenum</keyword>
<dbReference type="SUPFAM" id="SSF56524">
    <property type="entry name" value="Oxidoreductase molybdopterin-binding domain"/>
    <property type="match status" value="1"/>
</dbReference>
<dbReference type="PROSITE" id="PS51318">
    <property type="entry name" value="TAT"/>
    <property type="match status" value="1"/>
</dbReference>
<evidence type="ECO:0000256" key="1">
    <source>
        <dbReference type="ARBA" id="ARBA00001924"/>
    </source>
</evidence>
<proteinExistence type="predicted"/>
<dbReference type="InterPro" id="IPR036374">
    <property type="entry name" value="OxRdtase_Mopterin-bd_sf"/>
</dbReference>
<dbReference type="AlphaFoldDB" id="A0A1G9V3I6"/>
<name>A0A1G9V3I6_9HYPH</name>
<evidence type="ECO:0000313" key="9">
    <source>
        <dbReference type="Proteomes" id="UP000198704"/>
    </source>
</evidence>
<sequence length="407" mass="43813">MHGLERPTNRRLLLGGLGLGSLAAAMPAWAAGSVKLPLPGGPDVRDLTTAFPGKGEMILQRTHPPLLETPFAVFDEGVFTPNDRFYVRWHWASIPTEVDAGTFRLKVHGHVEKELSLSLDAIAGLPRFEIAAVNQCSGNSRGLFEPRVPGAQWANGSMGNARWTGVRLKDVLEKAGVKAGAVQVRFSGLDEPVVDDAPDFKKSLDLDHANDGEVMIAYAMNGEQLPLLNGFPLRLVVPGWYSTYWVKMLSEIEVLDKPDDQYWMKTAYRIPDVPGANIKPGQTGFKTVPINKMVPRSFVTNLQDGAKVTAGAPVALRGIAFGGDCGVKAVDFSGDGGATWFPAQLGADEGPYSFRRFEGSLPALAAGTHTVKVRCTNTNGVAQPTDRVWNGAGFMQNGIETVSFQAA</sequence>
<dbReference type="PRINTS" id="PR00407">
    <property type="entry name" value="EUMOPTERIN"/>
</dbReference>
<dbReference type="InterPro" id="IPR014756">
    <property type="entry name" value="Ig_E-set"/>
</dbReference>
<dbReference type="SUPFAM" id="SSF81296">
    <property type="entry name" value="E set domains"/>
    <property type="match status" value="1"/>
</dbReference>
<keyword evidence="4" id="KW-0560">Oxidoreductase</keyword>
<dbReference type="Gene3D" id="3.90.420.10">
    <property type="entry name" value="Oxidoreductase, molybdopterin-binding domain"/>
    <property type="match status" value="1"/>
</dbReference>
<evidence type="ECO:0000259" key="6">
    <source>
        <dbReference type="Pfam" id="PF00174"/>
    </source>
</evidence>
<dbReference type="STRING" id="582672.SAMN05216360_10355"/>
<reference evidence="9" key="1">
    <citation type="submission" date="2016-10" db="EMBL/GenBank/DDBJ databases">
        <authorList>
            <person name="Varghese N."/>
            <person name="Submissions S."/>
        </authorList>
    </citation>
    <scope>NUCLEOTIDE SEQUENCE [LARGE SCALE GENOMIC DNA]</scope>
    <source>
        <strain evidence="9">BL47</strain>
    </source>
</reference>
<evidence type="ECO:0000259" key="7">
    <source>
        <dbReference type="Pfam" id="PF03404"/>
    </source>
</evidence>
<dbReference type="GO" id="GO:0043546">
    <property type="term" value="F:molybdopterin cofactor binding"/>
    <property type="evidence" value="ECO:0007669"/>
    <property type="project" value="TreeGrafter"/>
</dbReference>
<dbReference type="GO" id="GO:0020037">
    <property type="term" value="F:heme binding"/>
    <property type="evidence" value="ECO:0007669"/>
    <property type="project" value="TreeGrafter"/>
</dbReference>
<dbReference type="PANTHER" id="PTHR19372:SF7">
    <property type="entry name" value="SULFITE OXIDASE, MITOCHONDRIAL"/>
    <property type="match status" value="1"/>
</dbReference>
<dbReference type="Proteomes" id="UP000198704">
    <property type="component" value="Unassembled WGS sequence"/>
</dbReference>
<feature type="domain" description="Oxidoreductase molybdopterin-binding" evidence="6">
    <location>
        <begin position="93"/>
        <end position="263"/>
    </location>
</feature>
<keyword evidence="5" id="KW-0732">Signal</keyword>
<dbReference type="InterPro" id="IPR006311">
    <property type="entry name" value="TAT_signal"/>
</dbReference>
<dbReference type="EMBL" id="FNHS01000003">
    <property type="protein sequence ID" value="SDM66680.1"/>
    <property type="molecule type" value="Genomic_DNA"/>
</dbReference>
<protein>
    <submittedName>
        <fullName evidence="8">DMSO/TMAO reductase YedYZ, molybdopterin-dependent catalytic subunit</fullName>
    </submittedName>
</protein>
<dbReference type="PANTHER" id="PTHR19372">
    <property type="entry name" value="SULFITE REDUCTASE"/>
    <property type="match status" value="1"/>
</dbReference>
<comment type="cofactor">
    <cofactor evidence="1">
        <name>Mo-molybdopterin</name>
        <dbReference type="ChEBI" id="CHEBI:71302"/>
    </cofactor>
</comment>
<dbReference type="GO" id="GO:0006790">
    <property type="term" value="P:sulfur compound metabolic process"/>
    <property type="evidence" value="ECO:0007669"/>
    <property type="project" value="TreeGrafter"/>
</dbReference>
<dbReference type="OrthoDB" id="9778777at2"/>
<evidence type="ECO:0000256" key="2">
    <source>
        <dbReference type="ARBA" id="ARBA00022505"/>
    </source>
</evidence>
<dbReference type="InterPro" id="IPR005066">
    <property type="entry name" value="MoCF_OxRdtse_dimer"/>
</dbReference>
<dbReference type="InterPro" id="IPR000572">
    <property type="entry name" value="OxRdtase_Mopterin-bd_dom"/>
</dbReference>
<feature type="domain" description="Moybdenum cofactor oxidoreductase dimerisation" evidence="7">
    <location>
        <begin position="290"/>
        <end position="397"/>
    </location>
</feature>
<dbReference type="GO" id="GO:0008482">
    <property type="term" value="F:sulfite oxidase activity"/>
    <property type="evidence" value="ECO:0007669"/>
    <property type="project" value="TreeGrafter"/>
</dbReference>
<feature type="signal peptide" evidence="5">
    <location>
        <begin position="1"/>
        <end position="30"/>
    </location>
</feature>
<dbReference type="RefSeq" id="WP_007557757.1">
    <property type="nucleotide sequence ID" value="NZ_FNHS01000003.1"/>
</dbReference>
<evidence type="ECO:0000313" key="8">
    <source>
        <dbReference type="EMBL" id="SDM66680.1"/>
    </source>
</evidence>
<accession>A0A1G9V3I6</accession>